<accession>A0AAV5UR89</accession>
<organism evidence="2 3">
    <name type="scientific">Pristionchus fissidentatus</name>
    <dbReference type="NCBI Taxonomy" id="1538716"/>
    <lineage>
        <taxon>Eukaryota</taxon>
        <taxon>Metazoa</taxon>
        <taxon>Ecdysozoa</taxon>
        <taxon>Nematoda</taxon>
        <taxon>Chromadorea</taxon>
        <taxon>Rhabditida</taxon>
        <taxon>Rhabditina</taxon>
        <taxon>Diplogasteromorpha</taxon>
        <taxon>Diplogasteroidea</taxon>
        <taxon>Neodiplogasteridae</taxon>
        <taxon>Pristionchus</taxon>
    </lineage>
</organism>
<keyword evidence="1" id="KW-0732">Signal</keyword>
<protein>
    <recommendedName>
        <fullName evidence="4">Secreted protein</fullName>
    </recommendedName>
</protein>
<feature type="signal peptide" evidence="1">
    <location>
        <begin position="1"/>
        <end position="22"/>
    </location>
</feature>
<dbReference type="EMBL" id="BTSY01000001">
    <property type="protein sequence ID" value="GMT08743.1"/>
    <property type="molecule type" value="Genomic_DNA"/>
</dbReference>
<comment type="caution">
    <text evidence="2">The sequence shown here is derived from an EMBL/GenBank/DDBJ whole genome shotgun (WGS) entry which is preliminary data.</text>
</comment>
<evidence type="ECO:0000313" key="3">
    <source>
        <dbReference type="Proteomes" id="UP001432322"/>
    </source>
</evidence>
<gene>
    <name evidence="2" type="ORF">PFISCL1PPCAC_40</name>
</gene>
<feature type="non-terminal residue" evidence="2">
    <location>
        <position position="1"/>
    </location>
</feature>
<sequence>ISDIFRIPSLLLLLVVIHTVAALTCYKGMKTKRGGVERGSFTQETCNLAGCGQHLLTDSAGDWEDTRGCYINCGKNECKTAPFRLKRSIDETVCCCTGDLCN</sequence>
<evidence type="ECO:0000256" key="1">
    <source>
        <dbReference type="SAM" id="SignalP"/>
    </source>
</evidence>
<keyword evidence="3" id="KW-1185">Reference proteome</keyword>
<evidence type="ECO:0008006" key="4">
    <source>
        <dbReference type="Google" id="ProtNLM"/>
    </source>
</evidence>
<dbReference type="AlphaFoldDB" id="A0AAV5UR89"/>
<feature type="non-terminal residue" evidence="2">
    <location>
        <position position="102"/>
    </location>
</feature>
<dbReference type="SUPFAM" id="SSF57302">
    <property type="entry name" value="Snake toxin-like"/>
    <property type="match status" value="1"/>
</dbReference>
<evidence type="ECO:0000313" key="2">
    <source>
        <dbReference type="EMBL" id="GMT08743.1"/>
    </source>
</evidence>
<dbReference type="Proteomes" id="UP001432322">
    <property type="component" value="Unassembled WGS sequence"/>
</dbReference>
<dbReference type="InterPro" id="IPR045860">
    <property type="entry name" value="Snake_toxin-like_sf"/>
</dbReference>
<name>A0AAV5UR89_9BILA</name>
<feature type="chain" id="PRO_5043786670" description="Secreted protein" evidence="1">
    <location>
        <begin position="23"/>
        <end position="102"/>
    </location>
</feature>
<reference evidence="2" key="1">
    <citation type="submission" date="2023-10" db="EMBL/GenBank/DDBJ databases">
        <title>Genome assembly of Pristionchus species.</title>
        <authorList>
            <person name="Yoshida K."/>
            <person name="Sommer R.J."/>
        </authorList>
    </citation>
    <scope>NUCLEOTIDE SEQUENCE</scope>
    <source>
        <strain evidence="2">RS5133</strain>
    </source>
</reference>
<proteinExistence type="predicted"/>